<dbReference type="AlphaFoldDB" id="A0A518HN40"/>
<proteinExistence type="predicted"/>
<organism evidence="2 3">
    <name type="scientific">Stieleria neptunia</name>
    <dbReference type="NCBI Taxonomy" id="2527979"/>
    <lineage>
        <taxon>Bacteria</taxon>
        <taxon>Pseudomonadati</taxon>
        <taxon>Planctomycetota</taxon>
        <taxon>Planctomycetia</taxon>
        <taxon>Pirellulales</taxon>
        <taxon>Pirellulaceae</taxon>
        <taxon>Stieleria</taxon>
    </lineage>
</organism>
<name>A0A518HN40_9BACT</name>
<feature type="region of interest" description="Disordered" evidence="1">
    <location>
        <begin position="1"/>
        <end position="20"/>
    </location>
</feature>
<sequence length="115" mass="12724">MGDQGKNRPPHDHNRDDGEASIYRSVQAIKVFDAENNLRVLLDLHCPTLVMDIHQRFYFAGPSDMPPRNEAVVKQFASLFKSELRGGAPHGPVLQLKPTGKDRDKHCSGSFSGVG</sequence>
<evidence type="ECO:0000256" key="1">
    <source>
        <dbReference type="SAM" id="MobiDB-lite"/>
    </source>
</evidence>
<dbReference type="Proteomes" id="UP000319004">
    <property type="component" value="Chromosome"/>
</dbReference>
<reference evidence="2 3" key="1">
    <citation type="submission" date="2019-03" db="EMBL/GenBank/DDBJ databases">
        <title>Deep-cultivation of Planctomycetes and their phenomic and genomic characterization uncovers novel biology.</title>
        <authorList>
            <person name="Wiegand S."/>
            <person name="Jogler M."/>
            <person name="Boedeker C."/>
            <person name="Pinto D."/>
            <person name="Vollmers J."/>
            <person name="Rivas-Marin E."/>
            <person name="Kohn T."/>
            <person name="Peeters S.H."/>
            <person name="Heuer A."/>
            <person name="Rast P."/>
            <person name="Oberbeckmann S."/>
            <person name="Bunk B."/>
            <person name="Jeske O."/>
            <person name="Meyerdierks A."/>
            <person name="Storesund J.E."/>
            <person name="Kallscheuer N."/>
            <person name="Luecker S."/>
            <person name="Lage O.M."/>
            <person name="Pohl T."/>
            <person name="Merkel B.J."/>
            <person name="Hornburger P."/>
            <person name="Mueller R.-W."/>
            <person name="Bruemmer F."/>
            <person name="Labrenz M."/>
            <person name="Spormann A.M."/>
            <person name="Op den Camp H."/>
            <person name="Overmann J."/>
            <person name="Amann R."/>
            <person name="Jetten M.S.M."/>
            <person name="Mascher T."/>
            <person name="Medema M.H."/>
            <person name="Devos D.P."/>
            <person name="Kaster A.-K."/>
            <person name="Ovreas L."/>
            <person name="Rohde M."/>
            <person name="Galperin M.Y."/>
            <person name="Jogler C."/>
        </authorList>
    </citation>
    <scope>NUCLEOTIDE SEQUENCE [LARGE SCALE GENOMIC DNA]</scope>
    <source>
        <strain evidence="2 3">Enr13</strain>
    </source>
</reference>
<gene>
    <name evidence="2" type="ORF">Enr13x_21090</name>
</gene>
<feature type="compositionally biased region" description="Basic and acidic residues" evidence="1">
    <location>
        <begin position="1"/>
        <end position="18"/>
    </location>
</feature>
<accession>A0A518HN40</accession>
<evidence type="ECO:0000313" key="3">
    <source>
        <dbReference type="Proteomes" id="UP000319004"/>
    </source>
</evidence>
<evidence type="ECO:0000313" key="2">
    <source>
        <dbReference type="EMBL" id="QDV42264.1"/>
    </source>
</evidence>
<feature type="region of interest" description="Disordered" evidence="1">
    <location>
        <begin position="85"/>
        <end position="115"/>
    </location>
</feature>
<protein>
    <submittedName>
        <fullName evidence="2">Uncharacterized protein</fullName>
    </submittedName>
</protein>
<keyword evidence="3" id="KW-1185">Reference proteome</keyword>
<dbReference type="KEGG" id="snep:Enr13x_21090"/>
<dbReference type="EMBL" id="CP037423">
    <property type="protein sequence ID" value="QDV42264.1"/>
    <property type="molecule type" value="Genomic_DNA"/>
</dbReference>